<feature type="region of interest" description="Disordered" evidence="1">
    <location>
        <begin position="169"/>
        <end position="202"/>
    </location>
</feature>
<reference evidence="3 4" key="1">
    <citation type="submission" date="2019-03" db="EMBL/GenBank/DDBJ databases">
        <title>Draft genome sequences of novel Actinobacteria.</title>
        <authorList>
            <person name="Sahin N."/>
            <person name="Ay H."/>
            <person name="Saygin H."/>
        </authorList>
    </citation>
    <scope>NUCLEOTIDE SEQUENCE [LARGE SCALE GENOMIC DNA]</scope>
    <source>
        <strain evidence="3 4">6K102</strain>
    </source>
</reference>
<name>A0A4R5F5G2_9ACTN</name>
<dbReference type="InterPro" id="IPR041698">
    <property type="entry name" value="Methyltransf_25"/>
</dbReference>
<feature type="domain" description="Methyltransferase" evidence="2">
    <location>
        <begin position="54"/>
        <end position="148"/>
    </location>
</feature>
<evidence type="ECO:0000313" key="3">
    <source>
        <dbReference type="EMBL" id="TDE42856.1"/>
    </source>
</evidence>
<keyword evidence="3" id="KW-0489">Methyltransferase</keyword>
<dbReference type="GO" id="GO:0008168">
    <property type="term" value="F:methyltransferase activity"/>
    <property type="evidence" value="ECO:0007669"/>
    <property type="project" value="UniProtKB-KW"/>
</dbReference>
<dbReference type="Proteomes" id="UP000295136">
    <property type="component" value="Unassembled WGS sequence"/>
</dbReference>
<dbReference type="InterPro" id="IPR029063">
    <property type="entry name" value="SAM-dependent_MTases_sf"/>
</dbReference>
<dbReference type="EMBL" id="SMLD01000081">
    <property type="protein sequence ID" value="TDE42856.1"/>
    <property type="molecule type" value="Genomic_DNA"/>
</dbReference>
<proteinExistence type="predicted"/>
<dbReference type="InterPro" id="IPR050508">
    <property type="entry name" value="Methyltransf_Superfamily"/>
</dbReference>
<comment type="caution">
    <text evidence="3">The sequence shown here is derived from an EMBL/GenBank/DDBJ whole genome shotgun (WGS) entry which is preliminary data.</text>
</comment>
<dbReference type="PANTHER" id="PTHR42912">
    <property type="entry name" value="METHYLTRANSFERASE"/>
    <property type="match status" value="1"/>
</dbReference>
<dbReference type="AlphaFoldDB" id="A0A4R5F5G2"/>
<dbReference type="Gene3D" id="3.40.50.150">
    <property type="entry name" value="Vaccinia Virus protein VP39"/>
    <property type="match status" value="1"/>
</dbReference>
<keyword evidence="4" id="KW-1185">Reference proteome</keyword>
<sequence length="233" mass="24761">MGCGKLLRHHHEHSGTIDHPRAYELFSRLGYAGRRRLVFTQLAALAGAGPGDRVLDVGCGTGYLTRRLAPLVAPGGRVVGVDPAPRMIAYARHRSPANCVYLVGEGQSLDIPGGPFDVVVSSLAVHHIPPEARETAVREMFRVLRPGGRLLIAELRPPRRPLVRRLTGLVSGPTSDAASGPASGHGRGHDSGELGEPGEPGEMPVALVRAAGFRVQAEGDLWPLLGYVRAVKP</sequence>
<organism evidence="3 4">
    <name type="scientific">Nonomuraea mesophila</name>
    <dbReference type="NCBI Taxonomy" id="2530382"/>
    <lineage>
        <taxon>Bacteria</taxon>
        <taxon>Bacillati</taxon>
        <taxon>Actinomycetota</taxon>
        <taxon>Actinomycetes</taxon>
        <taxon>Streptosporangiales</taxon>
        <taxon>Streptosporangiaceae</taxon>
        <taxon>Nonomuraea</taxon>
    </lineage>
</organism>
<evidence type="ECO:0000259" key="2">
    <source>
        <dbReference type="Pfam" id="PF13649"/>
    </source>
</evidence>
<accession>A0A4R5F5G2</accession>
<dbReference type="SUPFAM" id="SSF53335">
    <property type="entry name" value="S-adenosyl-L-methionine-dependent methyltransferases"/>
    <property type="match status" value="1"/>
</dbReference>
<dbReference type="CDD" id="cd02440">
    <property type="entry name" value="AdoMet_MTases"/>
    <property type="match status" value="1"/>
</dbReference>
<evidence type="ECO:0000256" key="1">
    <source>
        <dbReference type="SAM" id="MobiDB-lite"/>
    </source>
</evidence>
<evidence type="ECO:0000313" key="4">
    <source>
        <dbReference type="Proteomes" id="UP000295136"/>
    </source>
</evidence>
<protein>
    <submittedName>
        <fullName evidence="3">Class I SAM-dependent methyltransferase</fullName>
    </submittedName>
</protein>
<keyword evidence="3" id="KW-0808">Transferase</keyword>
<dbReference type="Pfam" id="PF13649">
    <property type="entry name" value="Methyltransf_25"/>
    <property type="match status" value="1"/>
</dbReference>
<gene>
    <name evidence="3" type="ORF">E1295_27005</name>
</gene>
<dbReference type="GO" id="GO:0032259">
    <property type="term" value="P:methylation"/>
    <property type="evidence" value="ECO:0007669"/>
    <property type="project" value="UniProtKB-KW"/>
</dbReference>